<evidence type="ECO:0008006" key="4">
    <source>
        <dbReference type="Google" id="ProtNLM"/>
    </source>
</evidence>
<organism evidence="2 3">
    <name type="scientific">Persicirhabdus sediminis</name>
    <dbReference type="NCBI Taxonomy" id="454144"/>
    <lineage>
        <taxon>Bacteria</taxon>
        <taxon>Pseudomonadati</taxon>
        <taxon>Verrucomicrobiota</taxon>
        <taxon>Verrucomicrobiia</taxon>
        <taxon>Verrucomicrobiales</taxon>
        <taxon>Verrucomicrobiaceae</taxon>
        <taxon>Persicirhabdus</taxon>
    </lineage>
</organism>
<reference evidence="2" key="1">
    <citation type="submission" date="2021-01" db="EMBL/GenBank/DDBJ databases">
        <title>Modified the classification status of verrucomicrobia.</title>
        <authorList>
            <person name="Feng X."/>
        </authorList>
    </citation>
    <scope>NUCLEOTIDE SEQUENCE</scope>
    <source>
        <strain evidence="2">_KCTC 22039</strain>
    </source>
</reference>
<dbReference type="AlphaFoldDB" id="A0A8J7MGE1"/>
<evidence type="ECO:0000256" key="1">
    <source>
        <dbReference type="SAM" id="SignalP"/>
    </source>
</evidence>
<dbReference type="RefSeq" id="WP_200312437.1">
    <property type="nucleotide sequence ID" value="NZ_JAENIM010000045.1"/>
</dbReference>
<keyword evidence="1" id="KW-0732">Signal</keyword>
<sequence length="169" mass="18646">MKTVISIITALALIPASLAADQLDKKLDNAVAAGIVFKLGYLLGGEGCSSHEPDINHAEIFRKSLDHLQLDFANFSTSDYGKQLKQEAADLIKFCDHAMTSTRDGEQSEQAKLFYKKYAIPASQQNVPSLAAMITEKLTNYAKKTQTPEWVWNPELRGGENTQQTQLAD</sequence>
<keyword evidence="3" id="KW-1185">Reference proteome</keyword>
<gene>
    <name evidence="2" type="ORF">JIN82_14775</name>
</gene>
<dbReference type="Proteomes" id="UP000624703">
    <property type="component" value="Unassembled WGS sequence"/>
</dbReference>
<evidence type="ECO:0000313" key="3">
    <source>
        <dbReference type="Proteomes" id="UP000624703"/>
    </source>
</evidence>
<feature type="signal peptide" evidence="1">
    <location>
        <begin position="1"/>
        <end position="19"/>
    </location>
</feature>
<accession>A0A8J7MGE1</accession>
<dbReference type="EMBL" id="JAENIM010000045">
    <property type="protein sequence ID" value="MBK1792425.1"/>
    <property type="molecule type" value="Genomic_DNA"/>
</dbReference>
<proteinExistence type="predicted"/>
<comment type="caution">
    <text evidence="2">The sequence shown here is derived from an EMBL/GenBank/DDBJ whole genome shotgun (WGS) entry which is preliminary data.</text>
</comment>
<protein>
    <recommendedName>
        <fullName evidence="4">Type VI secretion system (T6SS), amidase immunity protein</fullName>
    </recommendedName>
</protein>
<name>A0A8J7MGE1_9BACT</name>
<feature type="chain" id="PRO_5035219443" description="Type VI secretion system (T6SS), amidase immunity protein" evidence="1">
    <location>
        <begin position="20"/>
        <end position="169"/>
    </location>
</feature>
<evidence type="ECO:0000313" key="2">
    <source>
        <dbReference type="EMBL" id="MBK1792425.1"/>
    </source>
</evidence>